<comment type="caution">
    <text evidence="2">The sequence shown here is derived from an EMBL/GenBank/DDBJ whole genome shotgun (WGS) entry which is preliminary data.</text>
</comment>
<dbReference type="Gene3D" id="1.20.1280.50">
    <property type="match status" value="1"/>
</dbReference>
<dbReference type="SUPFAM" id="SSF81383">
    <property type="entry name" value="F-box domain"/>
    <property type="match status" value="1"/>
</dbReference>
<proteinExistence type="predicted"/>
<dbReference type="EMBL" id="JAAAUQ010000012">
    <property type="protein sequence ID" value="KAF9156797.1"/>
    <property type="molecule type" value="Genomic_DNA"/>
</dbReference>
<dbReference type="AlphaFoldDB" id="A0A9P5VFP7"/>
<dbReference type="Pfam" id="PF12937">
    <property type="entry name" value="F-box-like"/>
    <property type="match status" value="1"/>
</dbReference>
<reference evidence="2" key="1">
    <citation type="journal article" date="2020" name="Fungal Divers.">
        <title>Resolving the Mortierellaceae phylogeny through synthesis of multi-gene phylogenetics and phylogenomics.</title>
        <authorList>
            <person name="Vandepol N."/>
            <person name="Liber J."/>
            <person name="Desiro A."/>
            <person name="Na H."/>
            <person name="Kennedy M."/>
            <person name="Barry K."/>
            <person name="Grigoriev I.V."/>
            <person name="Miller A.N."/>
            <person name="O'Donnell K."/>
            <person name="Stajich J.E."/>
            <person name="Bonito G."/>
        </authorList>
    </citation>
    <scope>NUCLEOTIDE SEQUENCE</scope>
    <source>
        <strain evidence="2">NRRL 6426</strain>
    </source>
</reference>
<dbReference type="InterPro" id="IPR032675">
    <property type="entry name" value="LRR_dom_sf"/>
</dbReference>
<protein>
    <recommendedName>
        <fullName evidence="1">F-box domain-containing protein</fullName>
    </recommendedName>
</protein>
<organism evidence="2 3">
    <name type="scientific">Linnemannia schmuckeri</name>
    <dbReference type="NCBI Taxonomy" id="64567"/>
    <lineage>
        <taxon>Eukaryota</taxon>
        <taxon>Fungi</taxon>
        <taxon>Fungi incertae sedis</taxon>
        <taxon>Mucoromycota</taxon>
        <taxon>Mortierellomycotina</taxon>
        <taxon>Mortierellomycetes</taxon>
        <taxon>Mortierellales</taxon>
        <taxon>Mortierellaceae</taxon>
        <taxon>Linnemannia</taxon>
    </lineage>
</organism>
<dbReference type="InterPro" id="IPR001810">
    <property type="entry name" value="F-box_dom"/>
</dbReference>
<dbReference type="OrthoDB" id="2382874at2759"/>
<keyword evidence="3" id="KW-1185">Reference proteome</keyword>
<sequence length="662" mass="75676">MPLGFSSRSALTYWSSMRYVAPLTRTASLTLHGLARQILRRFDANCQADIAHLPEILTRIGSILAPPDLLGCVQVCRLWNEIFISHLYHTIDDSKYSWPAIMSEYDSEDAVGKKDEEWIRTVFAKYGHLVRHFSVSWTLLIDCAFDDGTFTRLNSISTSFIGMNQSMRKQRELRRRVSLTENEGGAQGVLLSPLFAGALIPTSVGWSALREQKQNWETMQKFFMLVTHNPGLKQLQLDRTLKNLASIQDIEFIYQILSTLSELTTFENSFLALDLSRLLNSVPRLHTLGFAEESNHHNLLLTTPHPQLRSLNVDNFVESRTFFTLLGNLPNLDRLSFHGFNNYSEFCLDGPAILNNTSSKLQVLRFHSQTSSKDQYIAEQVLPWLPNLTEFRIDVLTTAIAQALVRYCPLLEIFEAANDESLHEDYTNRPTETDTASILFSGCPRLKIFDGIHHEIDAEKIITLPFVCQELVVFRCQIRGVPRLTPAEQISVTVQESSLTTLREEQEAALRKQEQSRDVQQRVLDRLASLTHLRTVDLGFEYRDLDIFFGHGSSGRKKAAQEDYDYGSPFLDTLELSLDSGLDHLGALTKLEVFGFESLNHRIGRAELAWMAAHWPRLRVIRGIHVDKKMLRVKRSVDNYKEELRTYMRTLRSDIVHEAVEV</sequence>
<dbReference type="Gene3D" id="3.80.10.10">
    <property type="entry name" value="Ribonuclease Inhibitor"/>
    <property type="match status" value="1"/>
</dbReference>
<dbReference type="SUPFAM" id="SSF52047">
    <property type="entry name" value="RNI-like"/>
    <property type="match status" value="1"/>
</dbReference>
<evidence type="ECO:0000313" key="3">
    <source>
        <dbReference type="Proteomes" id="UP000748756"/>
    </source>
</evidence>
<name>A0A9P5VFP7_9FUNG</name>
<dbReference type="InterPro" id="IPR036047">
    <property type="entry name" value="F-box-like_dom_sf"/>
</dbReference>
<dbReference type="Proteomes" id="UP000748756">
    <property type="component" value="Unassembled WGS sequence"/>
</dbReference>
<feature type="domain" description="F-box" evidence="1">
    <location>
        <begin position="54"/>
        <end position="92"/>
    </location>
</feature>
<gene>
    <name evidence="2" type="ORF">BG015_001129</name>
</gene>
<accession>A0A9P5VFP7</accession>
<evidence type="ECO:0000313" key="2">
    <source>
        <dbReference type="EMBL" id="KAF9156797.1"/>
    </source>
</evidence>
<evidence type="ECO:0000259" key="1">
    <source>
        <dbReference type="Pfam" id="PF12937"/>
    </source>
</evidence>